<evidence type="ECO:0000256" key="1">
    <source>
        <dbReference type="SAM" id="MobiDB-lite"/>
    </source>
</evidence>
<keyword evidence="3" id="KW-1185">Reference proteome</keyword>
<evidence type="ECO:0000313" key="2">
    <source>
        <dbReference type="EMBL" id="OAA71149.1"/>
    </source>
</evidence>
<protein>
    <submittedName>
        <fullName evidence="2">Uncharacterized protein</fullName>
    </submittedName>
</protein>
<proteinExistence type="predicted"/>
<dbReference type="AlphaFoldDB" id="A0A162MVE9"/>
<dbReference type="GeneID" id="30017992"/>
<dbReference type="Proteomes" id="UP000076744">
    <property type="component" value="Unassembled WGS sequence"/>
</dbReference>
<gene>
    <name evidence="2" type="ORF">ISF_01700</name>
</gene>
<evidence type="ECO:0000313" key="3">
    <source>
        <dbReference type="Proteomes" id="UP000076744"/>
    </source>
</evidence>
<organism evidence="2 3">
    <name type="scientific">Cordyceps fumosorosea (strain ARSEF 2679)</name>
    <name type="common">Isaria fumosorosea</name>
    <dbReference type="NCBI Taxonomy" id="1081104"/>
    <lineage>
        <taxon>Eukaryota</taxon>
        <taxon>Fungi</taxon>
        <taxon>Dikarya</taxon>
        <taxon>Ascomycota</taxon>
        <taxon>Pezizomycotina</taxon>
        <taxon>Sordariomycetes</taxon>
        <taxon>Hypocreomycetidae</taxon>
        <taxon>Hypocreales</taxon>
        <taxon>Cordycipitaceae</taxon>
        <taxon>Cordyceps</taxon>
    </lineage>
</organism>
<dbReference type="RefSeq" id="XP_018707030.1">
    <property type="nucleotide sequence ID" value="XM_018845307.1"/>
</dbReference>
<sequence>MFSKDHKLNEKTADTIDTAFDNQDYFCMPEDLSGSDIMAGIGMLTLLEEPDDMTEDRSSAYNDDASQRLHAEELSSAQTKTGSPEDGYDLESYL</sequence>
<name>A0A162MVE9_CORFA</name>
<dbReference type="EMBL" id="AZHB01000003">
    <property type="protein sequence ID" value="OAA71149.1"/>
    <property type="molecule type" value="Genomic_DNA"/>
</dbReference>
<feature type="region of interest" description="Disordered" evidence="1">
    <location>
        <begin position="49"/>
        <end position="94"/>
    </location>
</feature>
<comment type="caution">
    <text evidence="2">The sequence shown here is derived from an EMBL/GenBank/DDBJ whole genome shotgun (WGS) entry which is preliminary data.</text>
</comment>
<reference evidence="2 3" key="1">
    <citation type="journal article" date="2016" name="Genome Biol. Evol.">
        <title>Divergent and convergent evolution of fungal pathogenicity.</title>
        <authorList>
            <person name="Shang Y."/>
            <person name="Xiao G."/>
            <person name="Zheng P."/>
            <person name="Cen K."/>
            <person name="Zhan S."/>
            <person name="Wang C."/>
        </authorList>
    </citation>
    <scope>NUCLEOTIDE SEQUENCE [LARGE SCALE GENOMIC DNA]</scope>
    <source>
        <strain evidence="2 3">ARSEF 2679</strain>
    </source>
</reference>
<accession>A0A162MVE9</accession>